<comment type="caution">
    <text evidence="1">The sequence shown here is derived from an EMBL/GenBank/DDBJ whole genome shotgun (WGS) entry which is preliminary data.</text>
</comment>
<accession>A0A5B7JM34</accession>
<dbReference type="AlphaFoldDB" id="A0A5B7JM34"/>
<evidence type="ECO:0000313" key="1">
    <source>
        <dbReference type="EMBL" id="MPC99031.1"/>
    </source>
</evidence>
<reference evidence="1 2" key="1">
    <citation type="submission" date="2019-05" db="EMBL/GenBank/DDBJ databases">
        <title>Another draft genome of Portunus trituberculatus and its Hox gene families provides insights of decapod evolution.</title>
        <authorList>
            <person name="Jeong J.-H."/>
            <person name="Song I."/>
            <person name="Kim S."/>
            <person name="Choi T."/>
            <person name="Kim D."/>
            <person name="Ryu S."/>
            <person name="Kim W."/>
        </authorList>
    </citation>
    <scope>NUCLEOTIDE SEQUENCE [LARGE SCALE GENOMIC DNA]</scope>
    <source>
        <tissue evidence="1">Muscle</tissue>
    </source>
</reference>
<protein>
    <submittedName>
        <fullName evidence="1">Uncharacterized protein</fullName>
    </submittedName>
</protein>
<sequence length="53" mass="6020">MNHLNPLHPLPPYWASIWFVFVPKRPGKCVRSASGPLRVKAGTGSRHEARRRS</sequence>
<name>A0A5B7JM34_PORTR</name>
<dbReference type="Proteomes" id="UP000324222">
    <property type="component" value="Unassembled WGS sequence"/>
</dbReference>
<organism evidence="1 2">
    <name type="scientific">Portunus trituberculatus</name>
    <name type="common">Swimming crab</name>
    <name type="synonym">Neptunus trituberculatus</name>
    <dbReference type="NCBI Taxonomy" id="210409"/>
    <lineage>
        <taxon>Eukaryota</taxon>
        <taxon>Metazoa</taxon>
        <taxon>Ecdysozoa</taxon>
        <taxon>Arthropoda</taxon>
        <taxon>Crustacea</taxon>
        <taxon>Multicrustacea</taxon>
        <taxon>Malacostraca</taxon>
        <taxon>Eumalacostraca</taxon>
        <taxon>Eucarida</taxon>
        <taxon>Decapoda</taxon>
        <taxon>Pleocyemata</taxon>
        <taxon>Brachyura</taxon>
        <taxon>Eubrachyura</taxon>
        <taxon>Portunoidea</taxon>
        <taxon>Portunidae</taxon>
        <taxon>Portuninae</taxon>
        <taxon>Portunus</taxon>
    </lineage>
</organism>
<gene>
    <name evidence="1" type="ORF">E2C01_094425</name>
</gene>
<dbReference type="EMBL" id="VSRR010116679">
    <property type="protein sequence ID" value="MPC99031.1"/>
    <property type="molecule type" value="Genomic_DNA"/>
</dbReference>
<evidence type="ECO:0000313" key="2">
    <source>
        <dbReference type="Proteomes" id="UP000324222"/>
    </source>
</evidence>
<keyword evidence="2" id="KW-1185">Reference proteome</keyword>
<proteinExistence type="predicted"/>